<dbReference type="PANTHER" id="PTHR43133:SF66">
    <property type="entry name" value="ECF RNA POLYMERASE SIGMA FACTOR SIGK"/>
    <property type="match status" value="1"/>
</dbReference>
<dbReference type="GO" id="GO:0016987">
    <property type="term" value="F:sigma factor activity"/>
    <property type="evidence" value="ECO:0007669"/>
    <property type="project" value="UniProtKB-KW"/>
</dbReference>
<dbReference type="Gene3D" id="1.10.1740.10">
    <property type="match status" value="1"/>
</dbReference>
<comment type="similarity">
    <text evidence="1 6">Belongs to the sigma-70 factor family. ECF subfamily.</text>
</comment>
<protein>
    <recommendedName>
        <fullName evidence="6">RNA polymerase sigma factor</fullName>
    </recommendedName>
</protein>
<evidence type="ECO:0000313" key="9">
    <source>
        <dbReference type="EMBL" id="MBB3158993.1"/>
    </source>
</evidence>
<keyword evidence="2 6" id="KW-0805">Transcription regulation</keyword>
<evidence type="ECO:0000259" key="8">
    <source>
        <dbReference type="Pfam" id="PF08281"/>
    </source>
</evidence>
<dbReference type="Gene3D" id="1.10.10.10">
    <property type="entry name" value="Winged helix-like DNA-binding domain superfamily/Winged helix DNA-binding domain"/>
    <property type="match status" value="1"/>
</dbReference>
<dbReference type="InterPro" id="IPR039425">
    <property type="entry name" value="RNA_pol_sigma-70-like"/>
</dbReference>
<dbReference type="SUPFAM" id="SSF88946">
    <property type="entry name" value="Sigma2 domain of RNA polymerase sigma factors"/>
    <property type="match status" value="1"/>
</dbReference>
<dbReference type="NCBIfam" id="TIGR02937">
    <property type="entry name" value="sigma70-ECF"/>
    <property type="match status" value="1"/>
</dbReference>
<dbReference type="InterPro" id="IPR014284">
    <property type="entry name" value="RNA_pol_sigma-70_dom"/>
</dbReference>
<organism evidence="9 10">
    <name type="scientific">Microbacterium proteolyticum</name>
    <dbReference type="NCBI Taxonomy" id="1572644"/>
    <lineage>
        <taxon>Bacteria</taxon>
        <taxon>Bacillati</taxon>
        <taxon>Actinomycetota</taxon>
        <taxon>Actinomycetes</taxon>
        <taxon>Micrococcales</taxon>
        <taxon>Microbacteriaceae</taxon>
        <taxon>Microbacterium</taxon>
    </lineage>
</organism>
<keyword evidence="4 6" id="KW-0238">DNA-binding</keyword>
<dbReference type="GO" id="GO:0003677">
    <property type="term" value="F:DNA binding"/>
    <property type="evidence" value="ECO:0007669"/>
    <property type="project" value="UniProtKB-KW"/>
</dbReference>
<accession>A0A7W5GGW2</accession>
<dbReference type="PANTHER" id="PTHR43133">
    <property type="entry name" value="RNA POLYMERASE ECF-TYPE SIGMA FACTO"/>
    <property type="match status" value="1"/>
</dbReference>
<name>A0A7W5GGW2_9MICO</name>
<dbReference type="PROSITE" id="PS01063">
    <property type="entry name" value="SIGMA70_ECF"/>
    <property type="match status" value="1"/>
</dbReference>
<gene>
    <name evidence="9" type="ORF">FHS07_002711</name>
</gene>
<dbReference type="InterPro" id="IPR013325">
    <property type="entry name" value="RNA_pol_sigma_r2"/>
</dbReference>
<evidence type="ECO:0000256" key="5">
    <source>
        <dbReference type="ARBA" id="ARBA00023163"/>
    </source>
</evidence>
<keyword evidence="5 6" id="KW-0804">Transcription</keyword>
<evidence type="ECO:0000256" key="3">
    <source>
        <dbReference type="ARBA" id="ARBA00023082"/>
    </source>
</evidence>
<dbReference type="InterPro" id="IPR000838">
    <property type="entry name" value="RNA_pol_sigma70_ECF_CS"/>
</dbReference>
<feature type="domain" description="RNA polymerase sigma factor 70 region 4 type 2" evidence="8">
    <location>
        <begin position="203"/>
        <end position="254"/>
    </location>
</feature>
<evidence type="ECO:0000256" key="6">
    <source>
        <dbReference type="RuleBase" id="RU000716"/>
    </source>
</evidence>
<feature type="domain" description="RNA polymerase sigma-70 region 2" evidence="7">
    <location>
        <begin position="104"/>
        <end position="170"/>
    </location>
</feature>
<dbReference type="InterPro" id="IPR013249">
    <property type="entry name" value="RNA_pol_sigma70_r4_t2"/>
</dbReference>
<dbReference type="InterPro" id="IPR036388">
    <property type="entry name" value="WH-like_DNA-bd_sf"/>
</dbReference>
<evidence type="ECO:0000313" key="10">
    <source>
        <dbReference type="Proteomes" id="UP000543579"/>
    </source>
</evidence>
<dbReference type="InterPro" id="IPR013324">
    <property type="entry name" value="RNA_pol_sigma_r3/r4-like"/>
</dbReference>
<keyword evidence="3 6" id="KW-0731">Sigma factor</keyword>
<dbReference type="Pfam" id="PF04542">
    <property type="entry name" value="Sigma70_r2"/>
    <property type="match status" value="1"/>
</dbReference>
<dbReference type="GO" id="GO:0006950">
    <property type="term" value="P:response to stress"/>
    <property type="evidence" value="ECO:0007669"/>
    <property type="project" value="UniProtKB-ARBA"/>
</dbReference>
<dbReference type="CDD" id="cd06171">
    <property type="entry name" value="Sigma70_r4"/>
    <property type="match status" value="1"/>
</dbReference>
<dbReference type="NCBIfam" id="NF007228">
    <property type="entry name" value="PRK09646.1"/>
    <property type="match status" value="1"/>
</dbReference>
<dbReference type="GO" id="GO:0006352">
    <property type="term" value="P:DNA-templated transcription initiation"/>
    <property type="evidence" value="ECO:0007669"/>
    <property type="project" value="InterPro"/>
</dbReference>
<evidence type="ECO:0000259" key="7">
    <source>
        <dbReference type="Pfam" id="PF04542"/>
    </source>
</evidence>
<comment type="caution">
    <text evidence="9">The sequence shown here is derived from an EMBL/GenBank/DDBJ whole genome shotgun (WGS) entry which is preliminary data.</text>
</comment>
<evidence type="ECO:0000256" key="2">
    <source>
        <dbReference type="ARBA" id="ARBA00023015"/>
    </source>
</evidence>
<evidence type="ECO:0000256" key="4">
    <source>
        <dbReference type="ARBA" id="ARBA00023125"/>
    </source>
</evidence>
<dbReference type="SUPFAM" id="SSF88659">
    <property type="entry name" value="Sigma3 and sigma4 domains of RNA polymerase sigma factors"/>
    <property type="match status" value="1"/>
</dbReference>
<reference evidence="9 10" key="1">
    <citation type="submission" date="2020-08" db="EMBL/GenBank/DDBJ databases">
        <title>Genomic Encyclopedia of Type Strains, Phase III (KMG-III): the genomes of soil and plant-associated and newly described type strains.</title>
        <authorList>
            <person name="Whitman W."/>
        </authorList>
    </citation>
    <scope>NUCLEOTIDE SEQUENCE [LARGE SCALE GENOMIC DNA]</scope>
    <source>
        <strain evidence="9 10">CECT 8356</strain>
    </source>
</reference>
<dbReference type="Pfam" id="PF08281">
    <property type="entry name" value="Sigma70_r4_2"/>
    <property type="match status" value="1"/>
</dbReference>
<dbReference type="AlphaFoldDB" id="A0A7W5GGW2"/>
<sequence>MFRFRSILGVAKPEKPRSSGYKYSSEYFRVGGETSDVDAEITVRADLSRARARVQESSRQYGMMDAMVIDGFDLPDEGLEKVDHIGILLLRVADGDRGAFAEVYDALAARAFGLIRRVLVDRSQSEEVLQEVFLEIWQSAAKFTPNRGQGRSWILTIAHRRAVDRVRSSQSSVDRDVRAGFRDMDVAYDDVSEKVELKMEGRRVVDALATLPEAQKEALTLAYFGGYSQSEIATLVGAPLGTVKTRMRDGLSRLRMEMGVDK</sequence>
<proteinExistence type="inferred from homology"/>
<evidence type="ECO:0000256" key="1">
    <source>
        <dbReference type="ARBA" id="ARBA00010641"/>
    </source>
</evidence>
<dbReference type="EMBL" id="JACHXY010000003">
    <property type="protein sequence ID" value="MBB3158993.1"/>
    <property type="molecule type" value="Genomic_DNA"/>
</dbReference>
<dbReference type="InterPro" id="IPR007627">
    <property type="entry name" value="RNA_pol_sigma70_r2"/>
</dbReference>
<dbReference type="Proteomes" id="UP000543579">
    <property type="component" value="Unassembled WGS sequence"/>
</dbReference>